<evidence type="ECO:0000313" key="2">
    <source>
        <dbReference type="EMBL" id="GIF81836.1"/>
    </source>
</evidence>
<gene>
    <name evidence="2" type="ORF">Cba03nite_31850</name>
</gene>
<reference evidence="2 3" key="1">
    <citation type="submission" date="2021-01" db="EMBL/GenBank/DDBJ databases">
        <title>Whole genome shotgun sequence of Catellatospora bangladeshensis NBRC 107357.</title>
        <authorList>
            <person name="Komaki H."/>
            <person name="Tamura T."/>
        </authorList>
    </citation>
    <scope>NUCLEOTIDE SEQUENCE [LARGE SCALE GENOMIC DNA]</scope>
    <source>
        <strain evidence="2 3">NBRC 107357</strain>
    </source>
</reference>
<keyword evidence="3" id="KW-1185">Reference proteome</keyword>
<evidence type="ECO:0000313" key="3">
    <source>
        <dbReference type="Proteomes" id="UP000601223"/>
    </source>
</evidence>
<protein>
    <submittedName>
        <fullName evidence="2">Uncharacterized protein</fullName>
    </submittedName>
</protein>
<sequence>MSEPQHAGTGDPSFLDDEELEDFVASADDTIDLSRTPDYEPFDDDEDY</sequence>
<comment type="caution">
    <text evidence="2">The sequence shown here is derived from an EMBL/GenBank/DDBJ whole genome shotgun (WGS) entry which is preliminary data.</text>
</comment>
<organism evidence="2 3">
    <name type="scientific">Catellatospora bangladeshensis</name>
    <dbReference type="NCBI Taxonomy" id="310355"/>
    <lineage>
        <taxon>Bacteria</taxon>
        <taxon>Bacillati</taxon>
        <taxon>Actinomycetota</taxon>
        <taxon>Actinomycetes</taxon>
        <taxon>Micromonosporales</taxon>
        <taxon>Micromonosporaceae</taxon>
        <taxon>Catellatospora</taxon>
    </lineage>
</organism>
<evidence type="ECO:0000256" key="1">
    <source>
        <dbReference type="SAM" id="MobiDB-lite"/>
    </source>
</evidence>
<dbReference type="RefSeq" id="WP_203746458.1">
    <property type="nucleotide sequence ID" value="NZ_BONF01000016.1"/>
</dbReference>
<name>A0A8J3NJU0_9ACTN</name>
<dbReference type="AlphaFoldDB" id="A0A8J3NJU0"/>
<proteinExistence type="predicted"/>
<accession>A0A8J3NJU0</accession>
<dbReference type="Proteomes" id="UP000601223">
    <property type="component" value="Unassembled WGS sequence"/>
</dbReference>
<feature type="region of interest" description="Disordered" evidence="1">
    <location>
        <begin position="1"/>
        <end position="48"/>
    </location>
</feature>
<dbReference type="EMBL" id="BONF01000016">
    <property type="protein sequence ID" value="GIF81836.1"/>
    <property type="molecule type" value="Genomic_DNA"/>
</dbReference>